<evidence type="ECO:0000313" key="3">
    <source>
        <dbReference type="Proteomes" id="UP001447857"/>
    </source>
</evidence>
<dbReference type="EMBL" id="CP147988">
    <property type="protein sequence ID" value="WXK49005.1"/>
    <property type="molecule type" value="Genomic_DNA"/>
</dbReference>
<protein>
    <recommendedName>
        <fullName evidence="4">DUF1579 domain-containing protein</fullName>
    </recommendedName>
</protein>
<evidence type="ECO:0000313" key="2">
    <source>
        <dbReference type="EMBL" id="WXK49005.1"/>
    </source>
</evidence>
<accession>A0ABZ2Q3L4</accession>
<feature type="signal peptide" evidence="1">
    <location>
        <begin position="1"/>
        <end position="22"/>
    </location>
</feature>
<sequence length="170" mass="19465">MKKITVIIALAIILFVSNSTNAQENSQQLIEDFQKLSGNWNGSLTYLDYSSGKPYTMSADIEVKRINDSNEFEFINTYPKEKSANSTQIITISKDGKYIGKEQIVSRTELTDGQIEIVTQRQGKDGNDNKEALIRQTYTISKTVFSIRKEVLFSGENKWIMRHEYVYSKN</sequence>
<evidence type="ECO:0008006" key="4">
    <source>
        <dbReference type="Google" id="ProtNLM"/>
    </source>
</evidence>
<feature type="chain" id="PRO_5045820852" description="DUF1579 domain-containing protein" evidence="1">
    <location>
        <begin position="23"/>
        <end position="170"/>
    </location>
</feature>
<keyword evidence="3" id="KW-1185">Reference proteome</keyword>
<reference evidence="2 3" key="1">
    <citation type="submission" date="2024-02" db="EMBL/GenBank/DDBJ databases">
        <title>complete genome of Flavobacterium ginsenosidimutans Str. YTB16.</title>
        <authorList>
            <person name="Wang Q."/>
        </authorList>
    </citation>
    <scope>NUCLEOTIDE SEQUENCE [LARGE SCALE GENOMIC DNA]</scope>
    <source>
        <strain evidence="2 3">YTB16</strain>
    </source>
</reference>
<evidence type="ECO:0000256" key="1">
    <source>
        <dbReference type="SAM" id="SignalP"/>
    </source>
</evidence>
<dbReference type="Proteomes" id="UP001447857">
    <property type="component" value="Chromosome"/>
</dbReference>
<gene>
    <name evidence="2" type="ORF">V6624_18455</name>
</gene>
<organism evidence="2 3">
    <name type="scientific">Flavobacterium ginsenosidimutans</name>
    <dbReference type="NCBI Taxonomy" id="687844"/>
    <lineage>
        <taxon>Bacteria</taxon>
        <taxon>Pseudomonadati</taxon>
        <taxon>Bacteroidota</taxon>
        <taxon>Flavobacteriia</taxon>
        <taxon>Flavobacteriales</taxon>
        <taxon>Flavobacteriaceae</taxon>
        <taxon>Flavobacterium</taxon>
    </lineage>
</organism>
<dbReference type="RefSeq" id="WP_338839693.1">
    <property type="nucleotide sequence ID" value="NZ_CP147988.1"/>
</dbReference>
<name>A0ABZ2Q3L4_9FLAO</name>
<proteinExistence type="predicted"/>
<keyword evidence="1" id="KW-0732">Signal</keyword>